<dbReference type="EMBL" id="CM056741">
    <property type="protein sequence ID" value="KAJ8688543.1"/>
    <property type="molecule type" value="Genomic_DNA"/>
</dbReference>
<gene>
    <name evidence="1" type="ORF">QAD02_024338</name>
</gene>
<accession>A0ACC2Q026</accession>
<proteinExistence type="predicted"/>
<evidence type="ECO:0000313" key="2">
    <source>
        <dbReference type="Proteomes" id="UP001239111"/>
    </source>
</evidence>
<sequence>MSGHIGNSLGSSIQISAVNGATKPMLTHHPIQVSTTEMSSNENEKQVPSESQASSEDESITNSQRVFTSLAAGAIAGGAAKTTIAPLDRTKINFQISNQPFSAKAAVKFLIDAYQRDGLLSLWRGNSATMVRIIPYAAIQFTAYEQWKRILDVEAHKDEKGRRFLAGALAGTTSQAMTYPLDLARAQMAVTQKDEYKTLRQVFARIYAKEGISAFYRGFTPTILGVIPYAGCSFFFYDTFKNILTVYTVDNPALSAMSGLLSGAIAGALGQASSYPLDIVRRRMQTSSLKNQQHLGVLSMTRKIYSEDGVMSFYKGLSMNWVKGPIAVGISFATYDLTKDMLRKIFC</sequence>
<comment type="caution">
    <text evidence="1">The sequence shown here is derived from an EMBL/GenBank/DDBJ whole genome shotgun (WGS) entry which is preliminary data.</text>
</comment>
<dbReference type="Proteomes" id="UP001239111">
    <property type="component" value="Chromosome 1"/>
</dbReference>
<reference evidence="1" key="1">
    <citation type="submission" date="2023-04" db="EMBL/GenBank/DDBJ databases">
        <title>A chromosome-level genome assembly of the parasitoid wasp Eretmocerus hayati.</title>
        <authorList>
            <person name="Zhong Y."/>
            <person name="Liu S."/>
            <person name="Liu Y."/>
        </authorList>
    </citation>
    <scope>NUCLEOTIDE SEQUENCE</scope>
    <source>
        <strain evidence="1">ZJU_SS_LIU_2023</strain>
    </source>
</reference>
<protein>
    <submittedName>
        <fullName evidence="1">Uncharacterized protein</fullName>
    </submittedName>
</protein>
<name>A0ACC2Q026_9HYME</name>
<evidence type="ECO:0000313" key="1">
    <source>
        <dbReference type="EMBL" id="KAJ8688543.1"/>
    </source>
</evidence>
<organism evidence="1 2">
    <name type="scientific">Eretmocerus hayati</name>
    <dbReference type="NCBI Taxonomy" id="131215"/>
    <lineage>
        <taxon>Eukaryota</taxon>
        <taxon>Metazoa</taxon>
        <taxon>Ecdysozoa</taxon>
        <taxon>Arthropoda</taxon>
        <taxon>Hexapoda</taxon>
        <taxon>Insecta</taxon>
        <taxon>Pterygota</taxon>
        <taxon>Neoptera</taxon>
        <taxon>Endopterygota</taxon>
        <taxon>Hymenoptera</taxon>
        <taxon>Apocrita</taxon>
        <taxon>Proctotrupomorpha</taxon>
        <taxon>Chalcidoidea</taxon>
        <taxon>Aphelinidae</taxon>
        <taxon>Aphelininae</taxon>
        <taxon>Eretmocerus</taxon>
    </lineage>
</organism>
<keyword evidence="2" id="KW-1185">Reference proteome</keyword>